<dbReference type="InterPro" id="IPR002678">
    <property type="entry name" value="DUF34/NIF3"/>
</dbReference>
<dbReference type="Gene3D" id="3.40.1390.30">
    <property type="entry name" value="NIF3 (NGG1p interacting factor 3)-like"/>
    <property type="match status" value="2"/>
</dbReference>
<evidence type="ECO:0000256" key="4">
    <source>
        <dbReference type="PIRSR" id="PIRSR602678-1"/>
    </source>
</evidence>
<dbReference type="Proteomes" id="UP000290876">
    <property type="component" value="Chromosome"/>
</dbReference>
<evidence type="ECO:0000256" key="2">
    <source>
        <dbReference type="ARBA" id="ARBA00022112"/>
    </source>
</evidence>
<proteinExistence type="inferred from homology"/>
<dbReference type="PANTHER" id="PTHR13799">
    <property type="entry name" value="NGG1 INTERACTING FACTOR 3"/>
    <property type="match status" value="1"/>
</dbReference>
<gene>
    <name evidence="5" type="ORF">NCTC10184_00011</name>
</gene>
<dbReference type="Pfam" id="PF01784">
    <property type="entry name" value="DUF34_NIF3"/>
    <property type="match status" value="1"/>
</dbReference>
<evidence type="ECO:0000313" key="5">
    <source>
        <dbReference type="EMBL" id="VEU77799.1"/>
    </source>
</evidence>
<evidence type="ECO:0000256" key="3">
    <source>
        <dbReference type="ARBA" id="ARBA00022723"/>
    </source>
</evidence>
<comment type="similarity">
    <text evidence="1">Belongs to the GTP cyclohydrolase I type 2/NIF3 family.</text>
</comment>
<evidence type="ECO:0000256" key="1">
    <source>
        <dbReference type="ARBA" id="ARBA00006964"/>
    </source>
</evidence>
<dbReference type="PANTHER" id="PTHR13799:SF14">
    <property type="entry name" value="GTP CYCLOHYDROLASE 1 TYPE 2 HOMOLOG"/>
    <property type="match status" value="1"/>
</dbReference>
<keyword evidence="3 4" id="KW-0479">Metal-binding</keyword>
<feature type="binding site" evidence="4">
    <location>
        <position position="85"/>
    </location>
    <ligand>
        <name>a divalent metal cation</name>
        <dbReference type="ChEBI" id="CHEBI:60240"/>
        <label>1</label>
    </ligand>
</feature>
<keyword evidence="6" id="KW-1185">Reference proteome</keyword>
<dbReference type="RefSeq" id="WP_129622665.1">
    <property type="nucleotide sequence ID" value="NZ_LR215043.1"/>
</dbReference>
<dbReference type="EMBL" id="LR215043">
    <property type="protein sequence ID" value="VEU77799.1"/>
    <property type="molecule type" value="Genomic_DNA"/>
</dbReference>
<dbReference type="AlphaFoldDB" id="A0A449B9D8"/>
<protein>
    <recommendedName>
        <fullName evidence="2">GTP cyclohydrolase 1 type 2 homolog</fullName>
    </recommendedName>
</protein>
<sequence length="299" mass="33970">MPTKQPKTPTQTLAKARNLKISELIHALKQVYPPVLTDELGTPTYADKTKLPSRTLCRGVVVALDVDDKVIDFMLKHECNLLITHHLLHWHTKADEKLLEPHKQSLDQLLRSHRLYTFGLHEEFDEAPQNDTSTLIARKVLHTLGVPGDLVNYYQLSPYPAILRTDQKIPLISVVNALKEVFGAGAFQANLRPEVLNNPANTGNYFMFMAGSGSMKYMHEFLNYSKGIVQPDLVVTSDIKWSEWQTYRQAGLNVVAVPHNVEAVFINEMAQQVRNIISEHTTKKIPVYTFESAPEYWNI</sequence>
<feature type="binding site" evidence="4">
    <location>
        <position position="86"/>
    </location>
    <ligand>
        <name>a divalent metal cation</name>
        <dbReference type="ChEBI" id="CHEBI:60240"/>
        <label>1</label>
    </ligand>
</feature>
<feature type="binding site" evidence="4">
    <location>
        <position position="259"/>
    </location>
    <ligand>
        <name>a divalent metal cation</name>
        <dbReference type="ChEBI" id="CHEBI:60240"/>
        <label>1</label>
    </ligand>
</feature>
<organism evidence="5 6">
    <name type="scientific">Mycoplasmopsis columbinasalis</name>
    <dbReference type="NCBI Taxonomy" id="114880"/>
    <lineage>
        <taxon>Bacteria</taxon>
        <taxon>Bacillati</taxon>
        <taxon>Mycoplasmatota</taxon>
        <taxon>Mycoplasmoidales</taxon>
        <taxon>Metamycoplasmataceae</taxon>
        <taxon>Mycoplasmopsis</taxon>
    </lineage>
</organism>
<name>A0A449B9D8_9BACT</name>
<reference evidence="5 6" key="1">
    <citation type="submission" date="2019-01" db="EMBL/GenBank/DDBJ databases">
        <authorList>
            <consortium name="Pathogen Informatics"/>
        </authorList>
    </citation>
    <scope>NUCLEOTIDE SEQUENCE [LARGE SCALE GENOMIC DNA]</scope>
    <source>
        <strain evidence="5 6">NCTC10184</strain>
    </source>
</reference>
<dbReference type="KEGG" id="mcob:NCTC10184_00011"/>
<accession>A0A449B9D8</accession>
<feature type="binding site" evidence="4">
    <location>
        <position position="262"/>
    </location>
    <ligand>
        <name>a divalent metal cation</name>
        <dbReference type="ChEBI" id="CHEBI:60240"/>
        <label>1</label>
    </ligand>
</feature>
<dbReference type="OrthoDB" id="9792792at2"/>
<evidence type="ECO:0000313" key="6">
    <source>
        <dbReference type="Proteomes" id="UP000290876"/>
    </source>
</evidence>
<dbReference type="InterPro" id="IPR036069">
    <property type="entry name" value="DUF34/NIF3_sf"/>
</dbReference>
<dbReference type="GO" id="GO:0046872">
    <property type="term" value="F:metal ion binding"/>
    <property type="evidence" value="ECO:0007669"/>
    <property type="project" value="UniProtKB-KW"/>
</dbReference>
<dbReference type="GO" id="GO:0005737">
    <property type="term" value="C:cytoplasm"/>
    <property type="evidence" value="ECO:0007669"/>
    <property type="project" value="TreeGrafter"/>
</dbReference>
<feature type="binding site" evidence="4">
    <location>
        <position position="125"/>
    </location>
    <ligand>
        <name>a divalent metal cation</name>
        <dbReference type="ChEBI" id="CHEBI:60240"/>
        <label>1</label>
    </ligand>
</feature>
<dbReference type="SUPFAM" id="SSF102705">
    <property type="entry name" value="NIF3 (NGG1p interacting factor 3)-like"/>
    <property type="match status" value="1"/>
</dbReference>